<reference evidence="2" key="1">
    <citation type="submission" date="2022-12" db="EMBL/GenBank/DDBJ databases">
        <title>B. miyamotoi WGS.</title>
        <authorList>
            <person name="Kuleshov K.V."/>
            <person name="Hoornstra D."/>
            <person name="Hovius J.W."/>
            <person name="Platonov A.E."/>
            <person name="Telford S.R. III."/>
        </authorList>
    </citation>
    <scope>NUCLEOTIDE SEQUENCE</scope>
    <source>
        <strain evidence="2">Yekat-76</strain>
        <plasmid evidence="2">pYekat-76-lp29-2-2</plasmid>
    </source>
</reference>
<evidence type="ECO:0000313" key="3">
    <source>
        <dbReference type="Proteomes" id="UP000291995"/>
    </source>
</evidence>
<accession>A0AAQ3HE97</accession>
<sequence length="349" mass="39357">MGKFFKFKFFKTNNESVQLRRAPFAPASDTLTGDPLRLVHQVAEIYAGFAASRDIEHKKGDGLDRLFDNNFRGIIKKMVYTAILAGESAFYIVVPDSEDPSTPLKNGFPSLCYTFGEVCSGDGYSFENIHPTRIVKMQSSFLNFKALEKSSSIMNTLLNETVGFLKVNNFTFLKSATLPSVKDMTAYDLAELKKNIEGVLDSNHKMMILGREDDIANITRSVSPIRDAFDIIVSDITLYSGIPKEVLYPISPSGEGSIGNYDIFYLNIEQICRLMVAPFINRVLEKFSLKSNWQFKAVKPISQKEQAEVDEKHARTLSLYSELLEKAKEMGDMNLLNKIKSELEEFLKV</sequence>
<evidence type="ECO:0000313" key="2">
    <source>
        <dbReference type="EMBL" id="WEG86369.1"/>
    </source>
</evidence>
<dbReference type="RefSeq" id="WP_025444344.1">
    <property type="nucleotide sequence ID" value="NZ_CP024360.2"/>
</dbReference>
<keyword evidence="2" id="KW-0614">Plasmid</keyword>
<dbReference type="AlphaFoldDB" id="A0AAQ3HE97"/>
<geneLocation type="plasmid" evidence="2 3">
    <name>pYekat-76-lp29-2-2</name>
</geneLocation>
<dbReference type="Proteomes" id="UP000291995">
    <property type="component" value="Plasmid pYekat-76-lp29-2-2"/>
</dbReference>
<dbReference type="InterPro" id="IPR024459">
    <property type="entry name" value="Acb1-like_N"/>
</dbReference>
<dbReference type="EMBL" id="CP117145">
    <property type="protein sequence ID" value="WEG86369.1"/>
    <property type="molecule type" value="Genomic_DNA"/>
</dbReference>
<evidence type="ECO:0000259" key="1">
    <source>
        <dbReference type="Pfam" id="PF06381"/>
    </source>
</evidence>
<gene>
    <name evidence="2" type="ORF">EZU67_005020</name>
</gene>
<name>A0AAQ3HE97_9SPIR</name>
<dbReference type="Pfam" id="PF06381">
    <property type="entry name" value="Phage_portal_3"/>
    <property type="match status" value="1"/>
</dbReference>
<organism evidence="2 3">
    <name type="scientific">Borrelia miyamotoi</name>
    <dbReference type="NCBI Taxonomy" id="47466"/>
    <lineage>
        <taxon>Bacteria</taxon>
        <taxon>Pseudomonadati</taxon>
        <taxon>Spirochaetota</taxon>
        <taxon>Spirochaetia</taxon>
        <taxon>Spirochaetales</taxon>
        <taxon>Borreliaceae</taxon>
        <taxon>Borrelia</taxon>
    </lineage>
</organism>
<protein>
    <submittedName>
        <fullName evidence="2">DUF1073 domain-containing protein</fullName>
    </submittedName>
</protein>
<feature type="domain" description="Anti-CBASS protein Acb1-like N-terminal" evidence="1">
    <location>
        <begin position="154"/>
        <end position="316"/>
    </location>
</feature>
<proteinExistence type="predicted"/>